<sequence>MGETMAVVFVVKNDAVVHREEIDLANRKKLLGALYRKYGTNRLFIRGVNSSGDRTKWARVEFVWNSGCTEIKHAHMYFLPVKELPPVLQMMQLVGAA</sequence>
<dbReference type="Proteomes" id="UP000240903">
    <property type="component" value="Segment"/>
</dbReference>
<evidence type="ECO:0000313" key="1">
    <source>
        <dbReference type="EMBL" id="AUV61865.1"/>
    </source>
</evidence>
<protein>
    <submittedName>
        <fullName evidence="1">Uncharacterized protein</fullName>
    </submittedName>
</protein>
<gene>
    <name evidence="1" type="ORF">PsPhLittlefix_gp50</name>
</gene>
<keyword evidence="2" id="KW-1185">Reference proteome</keyword>
<dbReference type="EMBL" id="MG775260">
    <property type="protein sequence ID" value="AUV61865.1"/>
    <property type="molecule type" value="Genomic_DNA"/>
</dbReference>
<evidence type="ECO:0000313" key="2">
    <source>
        <dbReference type="Proteomes" id="UP000240903"/>
    </source>
</evidence>
<organism evidence="1 2">
    <name type="scientific">Pseudomonas phage Littlefix</name>
    <dbReference type="NCBI Taxonomy" id="2079289"/>
    <lineage>
        <taxon>Viruses</taxon>
        <taxon>Duplodnaviria</taxon>
        <taxon>Heunggongvirae</taxon>
        <taxon>Uroviricota</taxon>
        <taxon>Caudoviricetes</taxon>
        <taxon>Schitoviridae</taxon>
        <taxon>Littlefixvirus</taxon>
        <taxon>Littlefixvirus littlefix</taxon>
    </lineage>
</organism>
<reference evidence="2" key="1">
    <citation type="submission" date="2018-01" db="EMBL/GenBank/DDBJ databases">
        <title>Pseudomonas phages infecting Pseudomonas sp. isolated from Prunus avium.</title>
        <authorList>
            <person name="Colberg O."/>
            <person name="Carstens A.B."/>
            <person name="Kot W."/>
            <person name="Hansen L.H."/>
        </authorList>
    </citation>
    <scope>NUCLEOTIDE SEQUENCE [LARGE SCALE GENOMIC DNA]</scope>
</reference>
<name>A0A2K9VI02_9CAUD</name>
<accession>A0A2K9VI02</accession>
<proteinExistence type="predicted"/>